<protein>
    <submittedName>
        <fullName evidence="6">Creatininase family protein</fullName>
    </submittedName>
</protein>
<dbReference type="SUPFAM" id="SSF102215">
    <property type="entry name" value="Creatininase"/>
    <property type="match status" value="1"/>
</dbReference>
<dbReference type="Gene3D" id="3.40.50.10310">
    <property type="entry name" value="Creatininase"/>
    <property type="match status" value="1"/>
</dbReference>
<dbReference type="InterPro" id="IPR024087">
    <property type="entry name" value="Creatininase-like_sf"/>
</dbReference>
<evidence type="ECO:0000313" key="6">
    <source>
        <dbReference type="EMBL" id="WSE26463.1"/>
    </source>
</evidence>
<gene>
    <name evidence="6" type="ORF">VSH64_26670</name>
</gene>
<dbReference type="Pfam" id="PF02633">
    <property type="entry name" value="Creatininase"/>
    <property type="match status" value="1"/>
</dbReference>
<evidence type="ECO:0000256" key="2">
    <source>
        <dbReference type="ARBA" id="ARBA00022723"/>
    </source>
</evidence>
<dbReference type="InterPro" id="IPR003785">
    <property type="entry name" value="Creatininase/forma_Hydrolase"/>
</dbReference>
<accession>A0ABZ1HY08</accession>
<evidence type="ECO:0000256" key="1">
    <source>
        <dbReference type="ARBA" id="ARBA00001947"/>
    </source>
</evidence>
<keyword evidence="4" id="KW-0862">Zinc</keyword>
<reference evidence="6 7" key="1">
    <citation type="journal article" date="2015" name="Int. J. Syst. Evol. Microbiol.">
        <title>Amycolatopsis rhabdoformis sp. nov., an actinomycete isolated from a tropical forest soil.</title>
        <authorList>
            <person name="Souza W.R."/>
            <person name="Silva R.E."/>
            <person name="Goodfellow M."/>
            <person name="Busarakam K."/>
            <person name="Figueiro F.S."/>
            <person name="Ferreira D."/>
            <person name="Rodrigues-Filho E."/>
            <person name="Moraes L.A.B."/>
            <person name="Zucchi T.D."/>
        </authorList>
    </citation>
    <scope>NUCLEOTIDE SEQUENCE [LARGE SCALE GENOMIC DNA]</scope>
    <source>
        <strain evidence="6 7">NCIMB 14900</strain>
    </source>
</reference>
<comment type="cofactor">
    <cofactor evidence="1">
        <name>Zn(2+)</name>
        <dbReference type="ChEBI" id="CHEBI:29105"/>
    </cofactor>
</comment>
<evidence type="ECO:0000256" key="3">
    <source>
        <dbReference type="ARBA" id="ARBA00022801"/>
    </source>
</evidence>
<organism evidence="6 7">
    <name type="scientific">Amycolatopsis rhabdoformis</name>
    <dbReference type="NCBI Taxonomy" id="1448059"/>
    <lineage>
        <taxon>Bacteria</taxon>
        <taxon>Bacillati</taxon>
        <taxon>Actinomycetota</taxon>
        <taxon>Actinomycetes</taxon>
        <taxon>Pseudonocardiales</taxon>
        <taxon>Pseudonocardiaceae</taxon>
        <taxon>Amycolatopsis</taxon>
    </lineage>
</organism>
<keyword evidence="7" id="KW-1185">Reference proteome</keyword>
<keyword evidence="3" id="KW-0378">Hydrolase</keyword>
<evidence type="ECO:0000313" key="7">
    <source>
        <dbReference type="Proteomes" id="UP001330812"/>
    </source>
</evidence>
<dbReference type="EMBL" id="CP142149">
    <property type="protein sequence ID" value="WSE26463.1"/>
    <property type="molecule type" value="Genomic_DNA"/>
</dbReference>
<proteinExistence type="inferred from homology"/>
<keyword evidence="2" id="KW-0479">Metal-binding</keyword>
<comment type="similarity">
    <text evidence="5">Belongs to the creatininase superfamily.</text>
</comment>
<name>A0ABZ1HY08_9PSEU</name>
<dbReference type="PANTHER" id="PTHR35005:SF1">
    <property type="entry name" value="2-AMINO-5-FORMYLAMINO-6-RIBOSYLAMINOPYRIMIDIN-4(3H)-ONE 5'-MONOPHOSPHATE DEFORMYLASE"/>
    <property type="match status" value="1"/>
</dbReference>
<sequence length="281" mass="30509">MTRKDTMPIAPRSHRLADLTWPEIDDLRPHAPVAIVPLGATEQHGHGLAQRTDTTRAEVVADLVAKELSPKVVVTPVIPVGVSEHHMAFPGTLTLSPVTLQQVIVELVTSLHRHGWRKVYVLTGHGGNNATVEVAVTRLRTDLPDLHIAWSGITPVVSDLVAKLSESRVGGHSSEIETSQAMFADPDLVLPERLTPGSSTFDDLDQAGKLSRSRPGIHFPQSYHDLSKTGTLGDATKSSVEIGARLVEATVERISGFLQEFLDLPERQSTPTLTRIPQETP</sequence>
<evidence type="ECO:0000256" key="5">
    <source>
        <dbReference type="ARBA" id="ARBA00024029"/>
    </source>
</evidence>
<dbReference type="PANTHER" id="PTHR35005">
    <property type="entry name" value="3-DEHYDRO-SCYLLO-INOSOSE HYDROLASE"/>
    <property type="match status" value="1"/>
</dbReference>
<evidence type="ECO:0000256" key="4">
    <source>
        <dbReference type="ARBA" id="ARBA00022833"/>
    </source>
</evidence>
<dbReference type="RefSeq" id="WP_326565434.1">
    <property type="nucleotide sequence ID" value="NZ_CP142149.1"/>
</dbReference>
<dbReference type="Proteomes" id="UP001330812">
    <property type="component" value="Chromosome"/>
</dbReference>